<gene>
    <name evidence="6" type="ORF">LEP48_00100</name>
    <name evidence="7" type="ORF">LEP48_14690</name>
</gene>
<keyword evidence="2 5" id="KW-0812">Transmembrane</keyword>
<evidence type="ECO:0000256" key="3">
    <source>
        <dbReference type="ARBA" id="ARBA00022989"/>
    </source>
</evidence>
<feature type="transmembrane region" description="Helical" evidence="5">
    <location>
        <begin position="102"/>
        <end position="121"/>
    </location>
</feature>
<dbReference type="Pfam" id="PF13564">
    <property type="entry name" value="DoxX_2"/>
    <property type="match status" value="1"/>
</dbReference>
<evidence type="ECO:0000313" key="6">
    <source>
        <dbReference type="EMBL" id="MCA5891751.1"/>
    </source>
</evidence>
<dbReference type="EMBL" id="JAIXCQ010000011">
    <property type="protein sequence ID" value="MCA5894584.1"/>
    <property type="molecule type" value="Genomic_DNA"/>
</dbReference>
<dbReference type="InterPro" id="IPR032808">
    <property type="entry name" value="DoxX"/>
</dbReference>
<keyword evidence="8" id="KW-1185">Reference proteome</keyword>
<proteinExistence type="predicted"/>
<accession>A0ABS7Z9M8</accession>
<dbReference type="Proteomes" id="UP001319870">
    <property type="component" value="Unassembled WGS sequence"/>
</dbReference>
<organism evidence="6 8">
    <name type="scientific">Isoptericola luteus</name>
    <dbReference type="NCBI Taxonomy" id="2879484"/>
    <lineage>
        <taxon>Bacteria</taxon>
        <taxon>Bacillati</taxon>
        <taxon>Actinomycetota</taxon>
        <taxon>Actinomycetes</taxon>
        <taxon>Micrococcales</taxon>
        <taxon>Promicromonosporaceae</taxon>
        <taxon>Isoptericola</taxon>
    </lineage>
</organism>
<protein>
    <submittedName>
        <fullName evidence="6">DoxX family protein</fullName>
    </submittedName>
</protein>
<keyword evidence="3 5" id="KW-1133">Transmembrane helix</keyword>
<evidence type="ECO:0000256" key="5">
    <source>
        <dbReference type="SAM" id="Phobius"/>
    </source>
</evidence>
<name>A0ABS7Z9M8_9MICO</name>
<evidence type="ECO:0000256" key="1">
    <source>
        <dbReference type="ARBA" id="ARBA00004141"/>
    </source>
</evidence>
<comment type="subcellular location">
    <subcellularLocation>
        <location evidence="1">Membrane</location>
        <topology evidence="1">Multi-pass membrane protein</topology>
    </subcellularLocation>
</comment>
<sequence length="126" mass="13722">MNLALWILAGALAIAYTAGGTSLLLMPKERYRALGASQHWVDDFEDRHLKVIGVVKIIGSLGLILPAALGVAPLLTPLAASGLALFMAGAATTRFRRSEWKLMLIDVFYLSLFLVLAWGRFDLQPL</sequence>
<comment type="caution">
    <text evidence="6">The sequence shown here is derived from an EMBL/GenBank/DDBJ whole genome shotgun (WGS) entry which is preliminary data.</text>
</comment>
<evidence type="ECO:0000313" key="7">
    <source>
        <dbReference type="EMBL" id="MCA5894584.1"/>
    </source>
</evidence>
<dbReference type="RefSeq" id="WP_225563483.1">
    <property type="nucleotide sequence ID" value="NZ_JAIXCQ010000001.1"/>
</dbReference>
<feature type="transmembrane region" description="Helical" evidence="5">
    <location>
        <begin position="63"/>
        <end position="90"/>
    </location>
</feature>
<keyword evidence="4 5" id="KW-0472">Membrane</keyword>
<dbReference type="EMBL" id="JAIXCQ010000001">
    <property type="protein sequence ID" value="MCA5891751.1"/>
    <property type="molecule type" value="Genomic_DNA"/>
</dbReference>
<evidence type="ECO:0000256" key="2">
    <source>
        <dbReference type="ARBA" id="ARBA00022692"/>
    </source>
</evidence>
<reference evidence="6 8" key="1">
    <citation type="submission" date="2021-09" db="EMBL/GenBank/DDBJ databases">
        <title>Isoptericola luteus sp. nov., a novel bacterium isolated from Harbin, the capital city of Heilongjiang province.</title>
        <authorList>
            <person name="Li J."/>
        </authorList>
    </citation>
    <scope>NUCLEOTIDE SEQUENCE [LARGE SCALE GENOMIC DNA]</scope>
    <source>
        <strain evidence="6 8">NEAU-Y5</strain>
    </source>
</reference>
<evidence type="ECO:0000313" key="8">
    <source>
        <dbReference type="Proteomes" id="UP001319870"/>
    </source>
</evidence>
<evidence type="ECO:0000256" key="4">
    <source>
        <dbReference type="ARBA" id="ARBA00023136"/>
    </source>
</evidence>